<feature type="region of interest" description="Disordered" evidence="1">
    <location>
        <begin position="1"/>
        <end position="63"/>
    </location>
</feature>
<keyword evidence="3" id="KW-1185">Reference proteome</keyword>
<dbReference type="HOGENOM" id="CLU_036637_0_0_1"/>
<dbReference type="eggNOG" id="ENOG502T02S">
    <property type="taxonomic scope" value="Eukaryota"/>
</dbReference>
<dbReference type="GeneID" id="8104874"/>
<protein>
    <submittedName>
        <fullName evidence="2">Uncharacterized protein</fullName>
    </submittedName>
</protein>
<dbReference type="OMA" id="CQRRVPG"/>
<feature type="compositionally biased region" description="Polar residues" evidence="1">
    <location>
        <begin position="28"/>
        <end position="39"/>
    </location>
</feature>
<sequence length="330" mass="36273">MSSVLAKRSREEDDLSPFGYGYKKSRVDQNPNAISTSFPSARFPFSNPTLSPPLQPTEPSTEIGSNITFEDILPEPFLQWREEKKQPSHSSLQARRPPTLTLDTAMDVDMVPPSPLPNGDNLSPWPLSVRTKAVSNHLQPSPIPHHLINQSLTISGGRTSTPIYSHFTLNMNTELMSVPSADITSAAPALPLQNTNESNWWRRRRLPSPISEAGDILSEAEPTNNISKEAGDQNDFPDSPSSMDVDGDDPPSNIFLRVPGQKLGFPTHIPSAETETNGIPASTAIAEPMSKRAPVTAPRREKISFSMGYRADCEKCQMKVPGHYSHIVRS</sequence>
<proteinExistence type="predicted"/>
<dbReference type="EMBL" id="EQ962653">
    <property type="protein sequence ID" value="EED21671.1"/>
    <property type="molecule type" value="Genomic_DNA"/>
</dbReference>
<dbReference type="InParanoid" id="B8LZB8"/>
<dbReference type="Proteomes" id="UP000001745">
    <property type="component" value="Unassembled WGS sequence"/>
</dbReference>
<accession>B8LZB8</accession>
<evidence type="ECO:0000256" key="1">
    <source>
        <dbReference type="SAM" id="MobiDB-lite"/>
    </source>
</evidence>
<dbReference type="VEuPathDB" id="FungiDB:TSTA_089070"/>
<organism evidence="2 3">
    <name type="scientific">Talaromyces stipitatus (strain ATCC 10500 / CBS 375.48 / QM 6759 / NRRL 1006)</name>
    <name type="common">Penicillium stipitatum</name>
    <dbReference type="NCBI Taxonomy" id="441959"/>
    <lineage>
        <taxon>Eukaryota</taxon>
        <taxon>Fungi</taxon>
        <taxon>Dikarya</taxon>
        <taxon>Ascomycota</taxon>
        <taxon>Pezizomycotina</taxon>
        <taxon>Eurotiomycetes</taxon>
        <taxon>Eurotiomycetidae</taxon>
        <taxon>Eurotiales</taxon>
        <taxon>Trichocomaceae</taxon>
        <taxon>Talaromyces</taxon>
        <taxon>Talaromyces sect. Talaromyces</taxon>
    </lineage>
</organism>
<gene>
    <name evidence="2" type="ORF">TSTA_089070</name>
</gene>
<dbReference type="AlphaFoldDB" id="B8LZB8"/>
<evidence type="ECO:0000313" key="2">
    <source>
        <dbReference type="EMBL" id="EED21671.1"/>
    </source>
</evidence>
<name>B8LZB8_TALSN</name>
<dbReference type="RefSeq" id="XP_002478634.1">
    <property type="nucleotide sequence ID" value="XM_002478589.1"/>
</dbReference>
<reference evidence="3" key="1">
    <citation type="journal article" date="2015" name="Genome Announc.">
        <title>Genome sequence of the AIDS-associated pathogen Penicillium marneffei (ATCC18224) and its near taxonomic relative Talaromyces stipitatus (ATCC10500).</title>
        <authorList>
            <person name="Nierman W.C."/>
            <person name="Fedorova-Abrams N.D."/>
            <person name="Andrianopoulos A."/>
        </authorList>
    </citation>
    <scope>NUCLEOTIDE SEQUENCE [LARGE SCALE GENOMIC DNA]</scope>
    <source>
        <strain evidence="3">ATCC 10500 / CBS 375.48 / QM 6759 / NRRL 1006</strain>
    </source>
</reference>
<feature type="region of interest" description="Disordered" evidence="1">
    <location>
        <begin position="212"/>
        <end position="248"/>
    </location>
</feature>
<dbReference type="OrthoDB" id="2446291at2759"/>
<evidence type="ECO:0000313" key="3">
    <source>
        <dbReference type="Proteomes" id="UP000001745"/>
    </source>
</evidence>
<dbReference type="PhylomeDB" id="B8LZB8"/>